<dbReference type="Pfam" id="PF01812">
    <property type="entry name" value="5-FTHF_cyc-lig"/>
    <property type="match status" value="1"/>
</dbReference>
<evidence type="ECO:0000256" key="3">
    <source>
        <dbReference type="ARBA" id="ARBA00022840"/>
    </source>
</evidence>
<comment type="similarity">
    <text evidence="1 7">Belongs to the 5-formyltetrahydrofolate cyclo-ligase family.</text>
</comment>
<feature type="binding site" evidence="6">
    <location>
        <position position="58"/>
    </location>
    <ligand>
        <name>substrate</name>
    </ligand>
</feature>
<dbReference type="PANTHER" id="PTHR23407">
    <property type="entry name" value="ATPASE INHIBITOR/5-FORMYLTETRAHYDROFOLATE CYCLO-LIGASE"/>
    <property type="match status" value="1"/>
</dbReference>
<evidence type="ECO:0000313" key="9">
    <source>
        <dbReference type="Proteomes" id="UP000559027"/>
    </source>
</evidence>
<sequence length="229" mass="25604">MSALHSTLKAQKRALRSSVTSKLIALPPQTIQEQTNAVISRLTSLPVFQKAKSLSCYLNMPSGEVDTASVVSEVLESGKIDRTLFVPKIVNKSGQMDFLKIYNKADLTSLPNGVWGIKEPDFFWEGKPRLKALESPDLDLILLPAVAFDRDFARLGHGKGYYDRFITSYHAAFHKKPLLVGLALREQVLEKKRIPMDDHDWSMDLIITPDEVLYKPASDSPEVPQPVIS</sequence>
<evidence type="ECO:0000256" key="5">
    <source>
        <dbReference type="ARBA" id="ARBA00038966"/>
    </source>
</evidence>
<reference evidence="8 9" key="1">
    <citation type="journal article" date="2020" name="ISME J.">
        <title>Uncovering the hidden diversity of litter-decomposition mechanisms in mushroom-forming fungi.</title>
        <authorList>
            <person name="Floudas D."/>
            <person name="Bentzer J."/>
            <person name="Ahren D."/>
            <person name="Johansson T."/>
            <person name="Persson P."/>
            <person name="Tunlid A."/>
        </authorList>
    </citation>
    <scope>NUCLEOTIDE SEQUENCE [LARGE SCALE GENOMIC DNA]</scope>
    <source>
        <strain evidence="8 9">CBS 146.42</strain>
    </source>
</reference>
<evidence type="ECO:0000313" key="8">
    <source>
        <dbReference type="EMBL" id="KAF5357125.1"/>
    </source>
</evidence>
<dbReference type="InterPro" id="IPR002698">
    <property type="entry name" value="FTHF_cligase"/>
</dbReference>
<comment type="cofactor">
    <cofactor evidence="7">
        <name>Mg(2+)</name>
        <dbReference type="ChEBI" id="CHEBI:18420"/>
    </cofactor>
</comment>
<accession>A0A8H5LH05</accession>
<proteinExistence type="inferred from homology"/>
<keyword evidence="7" id="KW-0460">Magnesium</keyword>
<dbReference type="PANTHER" id="PTHR23407:SF1">
    <property type="entry name" value="5-FORMYLTETRAHYDROFOLATE CYCLO-LIGASE"/>
    <property type="match status" value="1"/>
</dbReference>
<dbReference type="GO" id="GO:0035999">
    <property type="term" value="P:tetrahydrofolate interconversion"/>
    <property type="evidence" value="ECO:0007669"/>
    <property type="project" value="TreeGrafter"/>
</dbReference>
<dbReference type="InterPro" id="IPR037171">
    <property type="entry name" value="NagB/RpiA_transferase-like"/>
</dbReference>
<dbReference type="GO" id="GO:0046872">
    <property type="term" value="F:metal ion binding"/>
    <property type="evidence" value="ECO:0007669"/>
    <property type="project" value="UniProtKB-KW"/>
</dbReference>
<evidence type="ECO:0000256" key="4">
    <source>
        <dbReference type="ARBA" id="ARBA00036539"/>
    </source>
</evidence>
<name>A0A8H5LH05_9AGAR</name>
<dbReference type="AlphaFoldDB" id="A0A8H5LH05"/>
<comment type="catalytic activity">
    <reaction evidence="4 7">
        <text>(6S)-5-formyl-5,6,7,8-tetrahydrofolate + ATP = (6R)-5,10-methenyltetrahydrofolate + ADP + phosphate</text>
        <dbReference type="Rhea" id="RHEA:10488"/>
        <dbReference type="ChEBI" id="CHEBI:30616"/>
        <dbReference type="ChEBI" id="CHEBI:43474"/>
        <dbReference type="ChEBI" id="CHEBI:57455"/>
        <dbReference type="ChEBI" id="CHEBI:57457"/>
        <dbReference type="ChEBI" id="CHEBI:456216"/>
        <dbReference type="EC" id="6.3.3.2"/>
    </reaction>
</comment>
<evidence type="ECO:0000256" key="7">
    <source>
        <dbReference type="RuleBase" id="RU361279"/>
    </source>
</evidence>
<dbReference type="Gene3D" id="3.40.50.10420">
    <property type="entry name" value="NagB/RpiA/CoA transferase-like"/>
    <property type="match status" value="1"/>
</dbReference>
<protein>
    <recommendedName>
        <fullName evidence="5 7">5-formyltetrahydrofolate cyclo-ligase</fullName>
        <ecNumber evidence="5 7">6.3.3.2</ecNumber>
    </recommendedName>
</protein>
<dbReference type="GO" id="GO:0009396">
    <property type="term" value="P:folic acid-containing compound biosynthetic process"/>
    <property type="evidence" value="ECO:0007669"/>
    <property type="project" value="TreeGrafter"/>
</dbReference>
<dbReference type="PIRSF" id="PIRSF006806">
    <property type="entry name" value="FTHF_cligase"/>
    <property type="match status" value="1"/>
</dbReference>
<organism evidence="8 9">
    <name type="scientific">Leucocoprinus leucothites</name>
    <dbReference type="NCBI Taxonomy" id="201217"/>
    <lineage>
        <taxon>Eukaryota</taxon>
        <taxon>Fungi</taxon>
        <taxon>Dikarya</taxon>
        <taxon>Basidiomycota</taxon>
        <taxon>Agaricomycotina</taxon>
        <taxon>Agaricomycetes</taxon>
        <taxon>Agaricomycetidae</taxon>
        <taxon>Agaricales</taxon>
        <taxon>Agaricineae</taxon>
        <taxon>Agaricaceae</taxon>
        <taxon>Leucocoprinus</taxon>
    </lineage>
</organism>
<feature type="binding site" evidence="6">
    <location>
        <begin position="154"/>
        <end position="162"/>
    </location>
    <ligand>
        <name>ATP</name>
        <dbReference type="ChEBI" id="CHEBI:30616"/>
    </ligand>
</feature>
<keyword evidence="2 6" id="KW-0547">Nucleotide-binding</keyword>
<evidence type="ECO:0000256" key="1">
    <source>
        <dbReference type="ARBA" id="ARBA00010638"/>
    </source>
</evidence>
<dbReference type="OrthoDB" id="2015992at2759"/>
<dbReference type="EC" id="6.3.3.2" evidence="5 7"/>
<keyword evidence="3 6" id="KW-0067">ATP-binding</keyword>
<dbReference type="NCBIfam" id="TIGR02727">
    <property type="entry name" value="MTHFS_bact"/>
    <property type="match status" value="1"/>
</dbReference>
<comment type="caution">
    <text evidence="8">The sequence shown here is derived from an EMBL/GenBank/DDBJ whole genome shotgun (WGS) entry which is preliminary data.</text>
</comment>
<dbReference type="GO" id="GO:0005524">
    <property type="term" value="F:ATP binding"/>
    <property type="evidence" value="ECO:0007669"/>
    <property type="project" value="UniProtKB-KW"/>
</dbReference>
<dbReference type="GO" id="GO:0005739">
    <property type="term" value="C:mitochondrion"/>
    <property type="evidence" value="ECO:0007669"/>
    <property type="project" value="TreeGrafter"/>
</dbReference>
<evidence type="ECO:0000256" key="2">
    <source>
        <dbReference type="ARBA" id="ARBA00022741"/>
    </source>
</evidence>
<evidence type="ECO:0000256" key="6">
    <source>
        <dbReference type="PIRSR" id="PIRSR006806-1"/>
    </source>
</evidence>
<gene>
    <name evidence="8" type="ORF">D9756_006474</name>
</gene>
<feature type="binding site" evidence="6">
    <location>
        <position position="64"/>
    </location>
    <ligand>
        <name>substrate</name>
    </ligand>
</feature>
<keyword evidence="9" id="KW-1185">Reference proteome</keyword>
<dbReference type="EMBL" id="JAACJO010000006">
    <property type="protein sequence ID" value="KAF5357125.1"/>
    <property type="molecule type" value="Genomic_DNA"/>
</dbReference>
<dbReference type="SUPFAM" id="SSF100950">
    <property type="entry name" value="NagB/RpiA/CoA transferase-like"/>
    <property type="match status" value="1"/>
</dbReference>
<dbReference type="Proteomes" id="UP000559027">
    <property type="component" value="Unassembled WGS sequence"/>
</dbReference>
<feature type="binding site" evidence="6">
    <location>
        <begin position="12"/>
        <end position="16"/>
    </location>
    <ligand>
        <name>ATP</name>
        <dbReference type="ChEBI" id="CHEBI:30616"/>
    </ligand>
</feature>
<keyword evidence="7" id="KW-0479">Metal-binding</keyword>
<dbReference type="InterPro" id="IPR024185">
    <property type="entry name" value="FTHF_cligase-like_sf"/>
</dbReference>
<dbReference type="GO" id="GO:0030272">
    <property type="term" value="F:5-formyltetrahydrofolate cyclo-ligase activity"/>
    <property type="evidence" value="ECO:0007669"/>
    <property type="project" value="UniProtKB-EC"/>
</dbReference>